<dbReference type="Proteomes" id="UP000288805">
    <property type="component" value="Unassembled WGS sequence"/>
</dbReference>
<evidence type="ECO:0008006" key="4">
    <source>
        <dbReference type="Google" id="ProtNLM"/>
    </source>
</evidence>
<dbReference type="AlphaFoldDB" id="A0A438HND4"/>
<sequence length="248" mass="27751">MALKNNLKIWNKEVFGKVGVNKRLALDRVSFWDYQEQLRVLNEQELKARKEAMEDFKKMANSNRMRNCLKKIKIHGIWLLEDQEIQKGVVKAYRNLLADLGGWHSSMNSLEFERIGVKEAARLGEMFFGVKGPGPNGFPSLSGLSINLDKSEILLVGRVENVELLALKFGCNAGTLPFTYLGLPLGTPHKSVVVWDGSLEKKVEGGVPVWKEIRKEGGGGGGEAPFNPSRKETSCWFGEQDGMERGEE</sequence>
<accession>A0A438HND4</accession>
<name>A0A438HND4_VITVI</name>
<gene>
    <name evidence="2" type="ORF">CK203_041467</name>
</gene>
<feature type="region of interest" description="Disordered" evidence="1">
    <location>
        <begin position="214"/>
        <end position="248"/>
    </location>
</feature>
<evidence type="ECO:0000256" key="1">
    <source>
        <dbReference type="SAM" id="MobiDB-lite"/>
    </source>
</evidence>
<reference evidence="2 3" key="1">
    <citation type="journal article" date="2018" name="PLoS Genet.">
        <title>Population sequencing reveals clonal diversity and ancestral inbreeding in the grapevine cultivar Chardonnay.</title>
        <authorList>
            <person name="Roach M.J."/>
            <person name="Johnson D.L."/>
            <person name="Bohlmann J."/>
            <person name="van Vuuren H.J."/>
            <person name="Jones S.J."/>
            <person name="Pretorius I.S."/>
            <person name="Schmidt S.A."/>
            <person name="Borneman A.R."/>
        </authorList>
    </citation>
    <scope>NUCLEOTIDE SEQUENCE [LARGE SCALE GENOMIC DNA]</scope>
    <source>
        <strain evidence="3">cv. Chardonnay</strain>
        <tissue evidence="2">Leaf</tissue>
    </source>
</reference>
<dbReference type="EMBL" id="QGNW01000198">
    <property type="protein sequence ID" value="RVW85947.1"/>
    <property type="molecule type" value="Genomic_DNA"/>
</dbReference>
<organism evidence="2 3">
    <name type="scientific">Vitis vinifera</name>
    <name type="common">Grape</name>
    <dbReference type="NCBI Taxonomy" id="29760"/>
    <lineage>
        <taxon>Eukaryota</taxon>
        <taxon>Viridiplantae</taxon>
        <taxon>Streptophyta</taxon>
        <taxon>Embryophyta</taxon>
        <taxon>Tracheophyta</taxon>
        <taxon>Spermatophyta</taxon>
        <taxon>Magnoliopsida</taxon>
        <taxon>eudicotyledons</taxon>
        <taxon>Gunneridae</taxon>
        <taxon>Pentapetalae</taxon>
        <taxon>rosids</taxon>
        <taxon>Vitales</taxon>
        <taxon>Vitaceae</taxon>
        <taxon>Viteae</taxon>
        <taxon>Vitis</taxon>
    </lineage>
</organism>
<evidence type="ECO:0000313" key="3">
    <source>
        <dbReference type="Proteomes" id="UP000288805"/>
    </source>
</evidence>
<evidence type="ECO:0000313" key="2">
    <source>
        <dbReference type="EMBL" id="RVW85947.1"/>
    </source>
</evidence>
<comment type="caution">
    <text evidence="2">The sequence shown here is derived from an EMBL/GenBank/DDBJ whole genome shotgun (WGS) entry which is preliminary data.</text>
</comment>
<protein>
    <recommendedName>
        <fullName evidence="4">DUF4283 domain-containing protein</fullName>
    </recommendedName>
</protein>
<proteinExistence type="predicted"/>